<keyword evidence="4" id="KW-1185">Reference proteome</keyword>
<dbReference type="Gene3D" id="3.20.20.140">
    <property type="entry name" value="Metal-dependent hydrolases"/>
    <property type="match status" value="1"/>
</dbReference>
<dbReference type="GO" id="GO:0001760">
    <property type="term" value="F:aminocarboxymuconate-semialdehyde decarboxylase activity"/>
    <property type="evidence" value="ECO:0007669"/>
    <property type="project" value="UniProtKB-EC"/>
</dbReference>
<comment type="caution">
    <text evidence="3">The sequence shown here is derived from an EMBL/GenBank/DDBJ whole genome shotgun (WGS) entry which is preliminary data.</text>
</comment>
<proteinExistence type="predicted"/>
<evidence type="ECO:0000313" key="4">
    <source>
        <dbReference type="Proteomes" id="UP001240984"/>
    </source>
</evidence>
<dbReference type="InterPro" id="IPR032465">
    <property type="entry name" value="ACMSD"/>
</dbReference>
<dbReference type="SUPFAM" id="SSF51556">
    <property type="entry name" value="Metallo-dependent hydrolases"/>
    <property type="match status" value="1"/>
</dbReference>
<dbReference type="PANTHER" id="PTHR21240:SF28">
    <property type="entry name" value="ISO-OROTATE DECARBOXYLASE (EUROFUNG)"/>
    <property type="match status" value="1"/>
</dbReference>
<evidence type="ECO:0000259" key="2">
    <source>
        <dbReference type="Pfam" id="PF04909"/>
    </source>
</evidence>
<dbReference type="Pfam" id="PF04909">
    <property type="entry name" value="Amidohydro_2"/>
    <property type="match status" value="1"/>
</dbReference>
<feature type="domain" description="Amidohydrolase-related" evidence="2">
    <location>
        <begin position="3"/>
        <end position="326"/>
    </location>
</feature>
<dbReference type="InterPro" id="IPR006680">
    <property type="entry name" value="Amidohydro-rel"/>
</dbReference>
<reference evidence="3 4" key="1">
    <citation type="submission" date="2023-07" db="EMBL/GenBank/DDBJ databases">
        <title>Sequencing the genomes of 1000 actinobacteria strains.</title>
        <authorList>
            <person name="Klenk H.-P."/>
        </authorList>
    </citation>
    <scope>NUCLEOTIDE SEQUENCE [LARGE SCALE GENOMIC DNA]</scope>
    <source>
        <strain evidence="3 4">DSM 44710</strain>
    </source>
</reference>
<gene>
    <name evidence="3" type="ORF">J2S43_001546</name>
</gene>
<dbReference type="EMBL" id="JAUSRA010000001">
    <property type="protein sequence ID" value="MDP9793034.1"/>
    <property type="molecule type" value="Genomic_DNA"/>
</dbReference>
<organism evidence="3 4">
    <name type="scientific">Catenuloplanes nepalensis</name>
    <dbReference type="NCBI Taxonomy" id="587533"/>
    <lineage>
        <taxon>Bacteria</taxon>
        <taxon>Bacillati</taxon>
        <taxon>Actinomycetota</taxon>
        <taxon>Actinomycetes</taxon>
        <taxon>Micromonosporales</taxon>
        <taxon>Micromonosporaceae</taxon>
        <taxon>Catenuloplanes</taxon>
    </lineage>
</organism>
<sequence length="326" mass="35759">MRIDVHAHYWAAEYIARLVTLGRKDLAFAGRQADDLDQRVAEMDAVGVDVQIFSAIGLNTTVPDAAGNAEAARCINDIYADVVARHGGRFRAFGSVPLPHVDEAIAETDRALGELGFAGIALPCAVDGRPLDDPAFAPFWENLARHDAVVYLHPVGSDSAVHPGLADWNLHTAYGSPLQLATAATRMVFSGLTFRHPTLSFVFGVCGGILPYLWPRLERNLRRAFDHSADKAVGGNYFSWITELPLDPADPMSAFRRFYYDTSTQELPEALLLAKQTYGTDRLLLGSDAIFASLTEAVRYVENSPHLTPDEKTDVLDRNAQKLFGF</sequence>
<dbReference type="RefSeq" id="WP_306827926.1">
    <property type="nucleotide sequence ID" value="NZ_JAUSRA010000001.1"/>
</dbReference>
<accession>A0ABT9MNN2</accession>
<protein>
    <submittedName>
        <fullName evidence="3">Aminocarboxymuconate-semialdehyde decarboxylase</fullName>
        <ecNumber evidence="3">4.1.1.45</ecNumber>
    </submittedName>
</protein>
<dbReference type="EC" id="4.1.1.45" evidence="3"/>
<dbReference type="Proteomes" id="UP001240984">
    <property type="component" value="Unassembled WGS sequence"/>
</dbReference>
<dbReference type="InterPro" id="IPR032466">
    <property type="entry name" value="Metal_Hydrolase"/>
</dbReference>
<keyword evidence="1 3" id="KW-0456">Lyase</keyword>
<name>A0ABT9MNN2_9ACTN</name>
<evidence type="ECO:0000256" key="1">
    <source>
        <dbReference type="ARBA" id="ARBA00023239"/>
    </source>
</evidence>
<evidence type="ECO:0000313" key="3">
    <source>
        <dbReference type="EMBL" id="MDP9793034.1"/>
    </source>
</evidence>
<dbReference type="PANTHER" id="PTHR21240">
    <property type="entry name" value="2-AMINO-3-CARBOXYLMUCONATE-6-SEMIALDEHYDE DECARBOXYLASE"/>
    <property type="match status" value="1"/>
</dbReference>